<reference evidence="4" key="1">
    <citation type="journal article" date="2019" name="Int. J. Syst. Evol. Microbiol.">
        <title>The Global Catalogue of Microorganisms (GCM) 10K type strain sequencing project: providing services to taxonomists for standard genome sequencing and annotation.</title>
        <authorList>
            <consortium name="The Broad Institute Genomics Platform"/>
            <consortium name="The Broad Institute Genome Sequencing Center for Infectious Disease"/>
            <person name="Wu L."/>
            <person name="Ma J."/>
        </authorList>
    </citation>
    <scope>NUCLEOTIDE SEQUENCE [LARGE SCALE GENOMIC DNA]</scope>
    <source>
        <strain evidence="4">JCM 18306</strain>
    </source>
</reference>
<evidence type="ECO:0000313" key="3">
    <source>
        <dbReference type="EMBL" id="GAA5213338.1"/>
    </source>
</evidence>
<dbReference type="SUPFAM" id="SSF47203">
    <property type="entry name" value="Acyl-CoA dehydrogenase C-terminal domain-like"/>
    <property type="match status" value="1"/>
</dbReference>
<accession>A0ABP9TCJ6</accession>
<dbReference type="EMBL" id="BAABJR010000014">
    <property type="protein sequence ID" value="GAA5213338.1"/>
    <property type="molecule type" value="Genomic_DNA"/>
</dbReference>
<name>A0ABP9TCJ6_9ACTN</name>
<dbReference type="Gene3D" id="1.20.140.10">
    <property type="entry name" value="Butyryl-CoA Dehydrogenase, subunit A, domain 3"/>
    <property type="match status" value="1"/>
</dbReference>
<protein>
    <submittedName>
        <fullName evidence="3">Acyl-CoA dehydrogenase family protein</fullName>
    </submittedName>
</protein>
<dbReference type="InterPro" id="IPR037069">
    <property type="entry name" value="AcylCoA_DH/ox_N_sf"/>
</dbReference>
<proteinExistence type="predicted"/>
<dbReference type="InterPro" id="IPR013107">
    <property type="entry name" value="Acyl-CoA_DH_C"/>
</dbReference>
<keyword evidence="4" id="KW-1185">Reference proteome</keyword>
<dbReference type="InterPro" id="IPR036250">
    <property type="entry name" value="AcylCo_DH-like_C"/>
</dbReference>
<evidence type="ECO:0000313" key="4">
    <source>
        <dbReference type="Proteomes" id="UP001499878"/>
    </source>
</evidence>
<dbReference type="Proteomes" id="UP001499878">
    <property type="component" value="Unassembled WGS sequence"/>
</dbReference>
<gene>
    <name evidence="3" type="ORF">GCM10023323_53930</name>
</gene>
<dbReference type="SUPFAM" id="SSF56645">
    <property type="entry name" value="Acyl-CoA dehydrogenase NM domain-like"/>
    <property type="match status" value="1"/>
</dbReference>
<dbReference type="PIRSF" id="PIRSF016578">
    <property type="entry name" value="HsaA"/>
    <property type="match status" value="1"/>
</dbReference>
<comment type="caution">
    <text evidence="3">The sequence shown here is derived from an EMBL/GenBank/DDBJ whole genome shotgun (WGS) entry which is preliminary data.</text>
</comment>
<dbReference type="Gene3D" id="2.40.110.10">
    <property type="entry name" value="Butyryl-CoA Dehydrogenase, subunit A, domain 2"/>
    <property type="match status" value="1"/>
</dbReference>
<dbReference type="RefSeq" id="WP_345634721.1">
    <property type="nucleotide sequence ID" value="NZ_BAABJR010000014.1"/>
</dbReference>
<dbReference type="Gene3D" id="1.10.540.10">
    <property type="entry name" value="Acyl-CoA dehydrogenase/oxidase, N-terminal domain"/>
    <property type="match status" value="1"/>
</dbReference>
<keyword evidence="1" id="KW-0560">Oxidoreductase</keyword>
<evidence type="ECO:0000256" key="1">
    <source>
        <dbReference type="ARBA" id="ARBA00023002"/>
    </source>
</evidence>
<organism evidence="3 4">
    <name type="scientific">Streptomyces thinghirensis</name>
    <dbReference type="NCBI Taxonomy" id="551547"/>
    <lineage>
        <taxon>Bacteria</taxon>
        <taxon>Bacillati</taxon>
        <taxon>Actinomycetota</taxon>
        <taxon>Actinomycetes</taxon>
        <taxon>Kitasatosporales</taxon>
        <taxon>Streptomycetaceae</taxon>
        <taxon>Streptomyces</taxon>
    </lineage>
</organism>
<feature type="domain" description="Acyl-CoA dehydrogenase C-terminal" evidence="2">
    <location>
        <begin position="235"/>
        <end position="351"/>
    </location>
</feature>
<dbReference type="InterPro" id="IPR009100">
    <property type="entry name" value="AcylCoA_DH/oxidase_NM_dom_sf"/>
</dbReference>
<sequence>MLTARRRAPGGRDVRDLLVECAGRDARGADERRRLDARVAAAVVDAGFPGHLVPVKWGGAAGSFTRLLADASAVAEACAATGWCAALYAAHGRLAAYLPEQGQYDLWAHGPDVRIAASIIPAQGRATAVTGGWRLDGEWRTASGVDHAEWVLLASWTPAGDGVQEHRIFAVPRGDISVRDTWDSLGLRGSGSNSVAADGVVVPVHRSVTLNALLCPLPDAARCHRVPYPMVAAPIFAAPVLGAARAALRAWTDECLTTQAPGPGQNLLLSGASARIHAAGLLLAGTAERADQYEITPLTVAENRRDAATAAALCREAVDDLFHASGMRGQSPGSALQRAWRDVTTAAGHGALGLDAAADAYADALSASGGAR</sequence>
<dbReference type="Pfam" id="PF08028">
    <property type="entry name" value="Acyl-CoA_dh_2"/>
    <property type="match status" value="1"/>
</dbReference>
<dbReference type="InterPro" id="IPR046373">
    <property type="entry name" value="Acyl-CoA_Oxase/DH_mid-dom_sf"/>
</dbReference>
<evidence type="ECO:0000259" key="2">
    <source>
        <dbReference type="Pfam" id="PF08028"/>
    </source>
</evidence>